<evidence type="ECO:0000313" key="3">
    <source>
        <dbReference type="Proteomes" id="UP000223913"/>
    </source>
</evidence>
<dbReference type="InterPro" id="IPR003848">
    <property type="entry name" value="DUF218"/>
</dbReference>
<reference evidence="2 3" key="1">
    <citation type="submission" date="2017-10" db="EMBL/GenBank/DDBJ databases">
        <title>The draft genome sequence of Lewinella nigricans NBRC 102662.</title>
        <authorList>
            <person name="Wang K."/>
        </authorList>
    </citation>
    <scope>NUCLEOTIDE SEQUENCE [LARGE SCALE GENOMIC DNA]</scope>
    <source>
        <strain evidence="2 3">NBRC 102662</strain>
    </source>
</reference>
<evidence type="ECO:0000259" key="1">
    <source>
        <dbReference type="Pfam" id="PF02698"/>
    </source>
</evidence>
<dbReference type="Proteomes" id="UP000223913">
    <property type="component" value="Unassembled WGS sequence"/>
</dbReference>
<dbReference type="PANTHER" id="PTHR30336:SF20">
    <property type="entry name" value="DUF218 DOMAIN-CONTAINING PROTEIN"/>
    <property type="match status" value="1"/>
</dbReference>
<dbReference type="GO" id="GO:0005886">
    <property type="term" value="C:plasma membrane"/>
    <property type="evidence" value="ECO:0007669"/>
    <property type="project" value="TreeGrafter"/>
</dbReference>
<dbReference type="InterPro" id="IPR014729">
    <property type="entry name" value="Rossmann-like_a/b/a_fold"/>
</dbReference>
<evidence type="ECO:0000313" key="2">
    <source>
        <dbReference type="EMBL" id="PHN00943.1"/>
    </source>
</evidence>
<dbReference type="AlphaFoldDB" id="A0A2D0MZR6"/>
<dbReference type="Pfam" id="PF02698">
    <property type="entry name" value="DUF218"/>
    <property type="match status" value="1"/>
</dbReference>
<dbReference type="PANTHER" id="PTHR30336">
    <property type="entry name" value="INNER MEMBRANE PROTEIN, PROBABLE PERMEASE"/>
    <property type="match status" value="1"/>
</dbReference>
<dbReference type="EMBL" id="PDUD01000069">
    <property type="protein sequence ID" value="PHN00943.1"/>
    <property type="molecule type" value="Genomic_DNA"/>
</dbReference>
<dbReference type="Gene3D" id="3.40.50.620">
    <property type="entry name" value="HUPs"/>
    <property type="match status" value="1"/>
</dbReference>
<dbReference type="CDD" id="cd06259">
    <property type="entry name" value="YdcF-like"/>
    <property type="match status" value="1"/>
</dbReference>
<dbReference type="OrthoDB" id="9782395at2"/>
<name>A0A2D0MZR6_FLAN2</name>
<keyword evidence="3" id="KW-1185">Reference proteome</keyword>
<proteinExistence type="predicted"/>
<accession>A0A2D0MZR6</accession>
<comment type="caution">
    <text evidence="2">The sequence shown here is derived from an EMBL/GenBank/DDBJ whole genome shotgun (WGS) entry which is preliminary data.</text>
</comment>
<feature type="domain" description="DUF218" evidence="1">
    <location>
        <begin position="30"/>
        <end position="149"/>
    </location>
</feature>
<protein>
    <recommendedName>
        <fullName evidence="1">DUF218 domain-containing protein</fullName>
    </recommendedName>
</protein>
<gene>
    <name evidence="2" type="ORF">CRP01_39650</name>
</gene>
<organism evidence="2 3">
    <name type="scientific">Flavilitoribacter nigricans (strain ATCC 23147 / DSM 23189 / NBRC 102662 / NCIMB 1420 / SS-2)</name>
    <name type="common">Lewinella nigricans</name>
    <dbReference type="NCBI Taxonomy" id="1122177"/>
    <lineage>
        <taxon>Bacteria</taxon>
        <taxon>Pseudomonadati</taxon>
        <taxon>Bacteroidota</taxon>
        <taxon>Saprospiria</taxon>
        <taxon>Saprospirales</taxon>
        <taxon>Lewinellaceae</taxon>
        <taxon>Flavilitoribacter</taxon>
    </lineage>
</organism>
<dbReference type="InterPro" id="IPR051599">
    <property type="entry name" value="Cell_Envelope_Assoc"/>
</dbReference>
<sequence>MKEDILKNAQILWDYHNLDFALEEADFILAMGSHDERVAIHAAQLVLDGYAPLLITSGGFGKVTKKIWNTSEGKHFANIAEKMGVPREKILVEEEATNTGDNVTKSKAILASHGINVEKGILVTKPYMCRRAYATAAKQWPEIEWLVSAPELSFGDYPNSEVPLDRMINLMVGDLQRIKIYAEKGFQIPQEIPTTVWRSYEALKKAGYDTFVIEN</sequence>